<gene>
    <name evidence="2" type="ORF">IX84_15505</name>
</gene>
<dbReference type="RefSeq" id="WP_044222335.1">
    <property type="nucleotide sequence ID" value="NZ_CAKZLC010000194.1"/>
</dbReference>
<dbReference type="GO" id="GO:0032259">
    <property type="term" value="P:methylation"/>
    <property type="evidence" value="ECO:0007669"/>
    <property type="project" value="UniProtKB-KW"/>
</dbReference>
<dbReference type="STRING" id="1524460.IX84_15505"/>
<evidence type="ECO:0000256" key="1">
    <source>
        <dbReference type="SAM" id="MobiDB-lite"/>
    </source>
</evidence>
<sequence>MGSVKKIYQKYELTDRNIDRIIEMAWEDRTPFDAIEDQFGVKESEVIRIMKKEMKLSSWKMWRKRVQGRATKHRRLRANQSTRFKSTRQKHISHNNISKR</sequence>
<keyword evidence="3" id="KW-1185">Reference proteome</keyword>
<feature type="compositionally biased region" description="Basic residues" evidence="1">
    <location>
        <begin position="85"/>
        <end position="100"/>
    </location>
</feature>
<dbReference type="NCBIfam" id="TIGR03643">
    <property type="entry name" value="TIGR03643 family protein"/>
    <property type="match status" value="1"/>
</dbReference>
<dbReference type="EMBL" id="JPOS01000037">
    <property type="protein sequence ID" value="KGE87399.1"/>
    <property type="molecule type" value="Genomic_DNA"/>
</dbReference>
<evidence type="ECO:0000313" key="2">
    <source>
        <dbReference type="EMBL" id="KGE87399.1"/>
    </source>
</evidence>
<dbReference type="GO" id="GO:0008168">
    <property type="term" value="F:methyltransferase activity"/>
    <property type="evidence" value="ECO:0007669"/>
    <property type="project" value="UniProtKB-KW"/>
</dbReference>
<organism evidence="2 3">
    <name type="scientific">Phaeodactylibacter xiamenensis</name>
    <dbReference type="NCBI Taxonomy" id="1524460"/>
    <lineage>
        <taxon>Bacteria</taxon>
        <taxon>Pseudomonadati</taxon>
        <taxon>Bacteroidota</taxon>
        <taxon>Saprospiria</taxon>
        <taxon>Saprospirales</taxon>
        <taxon>Haliscomenobacteraceae</taxon>
        <taxon>Phaeodactylibacter</taxon>
    </lineage>
</organism>
<comment type="caution">
    <text evidence="2">The sequence shown here is derived from an EMBL/GenBank/DDBJ whole genome shotgun (WGS) entry which is preliminary data.</text>
</comment>
<reference evidence="2 3" key="1">
    <citation type="journal article" date="2014" name="Int. J. Syst. Evol. Microbiol.">
        <title>Phaeodactylibacter xiamenensis gen. nov., sp. nov., a member of the family Saprospiraceae isolated from the marine alga Phaeodactylum tricornutum.</title>
        <authorList>
            <person name="Chen Z.Jr."/>
            <person name="Lei X."/>
            <person name="Lai Q."/>
            <person name="Li Y."/>
            <person name="Zhang B."/>
            <person name="Zhang J."/>
            <person name="Zhang H."/>
            <person name="Yang L."/>
            <person name="Zheng W."/>
            <person name="Tian Y."/>
            <person name="Yu Z."/>
            <person name="Xu H.Jr."/>
            <person name="Zheng T."/>
        </authorList>
    </citation>
    <scope>NUCLEOTIDE SEQUENCE [LARGE SCALE GENOMIC DNA]</scope>
    <source>
        <strain evidence="2 3">KD52</strain>
    </source>
</reference>
<dbReference type="AlphaFoldDB" id="A0A098S4Y4"/>
<keyword evidence="2" id="KW-0489">Methyltransferase</keyword>
<feature type="region of interest" description="Disordered" evidence="1">
    <location>
        <begin position="68"/>
        <end position="100"/>
    </location>
</feature>
<keyword evidence="2" id="KW-0808">Transferase</keyword>
<name>A0A098S4Y4_9BACT</name>
<dbReference type="Pfam" id="PF10985">
    <property type="entry name" value="DUF2805"/>
    <property type="match status" value="1"/>
</dbReference>
<dbReference type="InterPro" id="IPR019882">
    <property type="entry name" value="CHP03643"/>
</dbReference>
<dbReference type="OrthoDB" id="289296at2"/>
<proteinExistence type="predicted"/>
<feature type="compositionally biased region" description="Basic residues" evidence="1">
    <location>
        <begin position="68"/>
        <end position="77"/>
    </location>
</feature>
<protein>
    <submittedName>
        <fullName evidence="2">RNA methyltransferase</fullName>
    </submittedName>
</protein>
<evidence type="ECO:0000313" key="3">
    <source>
        <dbReference type="Proteomes" id="UP000029736"/>
    </source>
</evidence>
<accession>A0A098S4Y4</accession>
<dbReference type="Proteomes" id="UP000029736">
    <property type="component" value="Unassembled WGS sequence"/>
</dbReference>